<dbReference type="PROSITE" id="PS00138">
    <property type="entry name" value="SUBTILASE_SER"/>
    <property type="match status" value="1"/>
</dbReference>
<dbReference type="Gene3D" id="3.40.50.200">
    <property type="entry name" value="Peptidase S8/S53 domain"/>
    <property type="match status" value="1"/>
</dbReference>
<dbReference type="RefSeq" id="WP_120515737.1">
    <property type="nucleotide sequence ID" value="NZ_QXZY01000004.1"/>
</dbReference>
<dbReference type="SUPFAM" id="SSF52743">
    <property type="entry name" value="Subtilisin-like"/>
    <property type="match status" value="1"/>
</dbReference>
<dbReference type="PANTHER" id="PTHR43399">
    <property type="entry name" value="SUBTILISIN-RELATED"/>
    <property type="match status" value="1"/>
</dbReference>
<dbReference type="InterPro" id="IPR015500">
    <property type="entry name" value="Peptidase_S8_subtilisin-rel"/>
</dbReference>
<dbReference type="Proteomes" id="UP000279089">
    <property type="component" value="Unassembled WGS sequence"/>
</dbReference>
<evidence type="ECO:0000256" key="4">
    <source>
        <dbReference type="ARBA" id="ARBA00022825"/>
    </source>
</evidence>
<comment type="caution">
    <text evidence="8">The sequence shown here is derived from an EMBL/GenBank/DDBJ whole genome shotgun (WGS) entry which is preliminary data.</text>
</comment>
<accession>A0A3N4M8A4</accession>
<dbReference type="InterPro" id="IPR036852">
    <property type="entry name" value="Peptidase_S8/S53_dom_sf"/>
</dbReference>
<proteinExistence type="inferred from homology"/>
<organism evidence="8 9">
    <name type="scientific">Chitinophaga barathri</name>
    <dbReference type="NCBI Taxonomy" id="1647451"/>
    <lineage>
        <taxon>Bacteria</taxon>
        <taxon>Pseudomonadati</taxon>
        <taxon>Bacteroidota</taxon>
        <taxon>Chitinophagia</taxon>
        <taxon>Chitinophagales</taxon>
        <taxon>Chitinophagaceae</taxon>
        <taxon>Chitinophaga</taxon>
    </lineage>
</organism>
<gene>
    <name evidence="8" type="ORF">EG028_18280</name>
</gene>
<dbReference type="InterPro" id="IPR000209">
    <property type="entry name" value="Peptidase_S8/S53_dom"/>
</dbReference>
<keyword evidence="3 5" id="KW-0378">Hydrolase</keyword>
<dbReference type="GO" id="GO:0006508">
    <property type="term" value="P:proteolysis"/>
    <property type="evidence" value="ECO:0007669"/>
    <property type="project" value="UniProtKB-KW"/>
</dbReference>
<feature type="chain" id="PRO_5018137670" evidence="6">
    <location>
        <begin position="21"/>
        <end position="495"/>
    </location>
</feature>
<keyword evidence="6" id="KW-0732">Signal</keyword>
<name>A0A3N4M8A4_9BACT</name>
<keyword evidence="4 5" id="KW-0720">Serine protease</keyword>
<keyword evidence="9" id="KW-1185">Reference proteome</keyword>
<comment type="similarity">
    <text evidence="1 5">Belongs to the peptidase S8 family.</text>
</comment>
<dbReference type="PROSITE" id="PS51892">
    <property type="entry name" value="SUBTILASE"/>
    <property type="match status" value="1"/>
</dbReference>
<feature type="active site" description="Charge relay system" evidence="5">
    <location>
        <position position="436"/>
    </location>
</feature>
<dbReference type="AlphaFoldDB" id="A0A3N4M8A4"/>
<evidence type="ECO:0000256" key="3">
    <source>
        <dbReference type="ARBA" id="ARBA00022801"/>
    </source>
</evidence>
<dbReference type="EMBL" id="RMBX01000010">
    <property type="protein sequence ID" value="RPD39598.1"/>
    <property type="molecule type" value="Genomic_DNA"/>
</dbReference>
<dbReference type="PANTHER" id="PTHR43399:SF4">
    <property type="entry name" value="CELL WALL-ASSOCIATED PROTEASE"/>
    <property type="match status" value="1"/>
</dbReference>
<feature type="signal peptide" evidence="6">
    <location>
        <begin position="1"/>
        <end position="20"/>
    </location>
</feature>
<dbReference type="OrthoDB" id="9798386at2"/>
<dbReference type="GO" id="GO:0004252">
    <property type="term" value="F:serine-type endopeptidase activity"/>
    <property type="evidence" value="ECO:0007669"/>
    <property type="project" value="UniProtKB-UniRule"/>
</dbReference>
<evidence type="ECO:0000313" key="9">
    <source>
        <dbReference type="Proteomes" id="UP000279089"/>
    </source>
</evidence>
<feature type="active site" description="Charge relay system" evidence="5">
    <location>
        <position position="207"/>
    </location>
</feature>
<evidence type="ECO:0000313" key="8">
    <source>
        <dbReference type="EMBL" id="RPD39598.1"/>
    </source>
</evidence>
<dbReference type="InterPro" id="IPR051048">
    <property type="entry name" value="Peptidase_S8/S53_subtilisin"/>
</dbReference>
<dbReference type="InterPro" id="IPR022398">
    <property type="entry name" value="Peptidase_S8_His-AS"/>
</dbReference>
<evidence type="ECO:0000256" key="5">
    <source>
        <dbReference type="PROSITE-ProRule" id="PRU01240"/>
    </source>
</evidence>
<dbReference type="PROSITE" id="PS51257">
    <property type="entry name" value="PROKAR_LIPOPROTEIN"/>
    <property type="match status" value="1"/>
</dbReference>
<sequence length="495" mass="53050">MRRNQHCYLLLFLLMAASCAKEPRGIIAPAADRPAVQRDRGFIVIAKEGASLEGISEDLKALGVKKFVLREAIKELGLINVQTPDPSFPEKARKVDGIQSVVVDPVLNWRLPEKHVRINKQELPVAGGNARAAAPAFDPLSFLQWNLKSVKADEAWAAGFRGQGAKVAVLDGGFLLNDPDIAPNIILSHSFIDGEEVQYHGAEGFSHGSHVAGIIAGADNEQGIVGVAPEAKLILVKVLGDNGTGPTSALINGIFYAVNNGADVVNMSLGVELPRKTYKDDNGTPDDPSDDYIVEYDRDIKDLVIAINRATLFATLLGTTCVAAAGNEAYDYDVEKRFITYPAAALGVICVASNGPLGWGINQDTTLYVPSIFTNNGKNFVSYGAPGGNYSIPLNTQIVNVGGIVRPEYVFDFVFSIGGYDEFSGSFFYIWSTGTSQAAPHVSAVAALLYGKSPRIMSPVLVDLIFRRSVDDYGAPGKDKYFGLGQVNAGKAVRL</sequence>
<dbReference type="InterPro" id="IPR023828">
    <property type="entry name" value="Peptidase_S8_Ser-AS"/>
</dbReference>
<feature type="domain" description="Peptidase S8/S53" evidence="7">
    <location>
        <begin position="162"/>
        <end position="485"/>
    </location>
</feature>
<evidence type="ECO:0000256" key="2">
    <source>
        <dbReference type="ARBA" id="ARBA00022670"/>
    </source>
</evidence>
<dbReference type="Pfam" id="PF00082">
    <property type="entry name" value="Peptidase_S8"/>
    <property type="match status" value="1"/>
</dbReference>
<dbReference type="PRINTS" id="PR00723">
    <property type="entry name" value="SUBTILISIN"/>
</dbReference>
<keyword evidence="2 5" id="KW-0645">Protease</keyword>
<reference evidence="9" key="1">
    <citation type="submission" date="2018-11" db="EMBL/GenBank/DDBJ databases">
        <title>Chitinophaga lutea sp.nov., isolate from arsenic contaminated soil.</title>
        <authorList>
            <person name="Zong Y."/>
        </authorList>
    </citation>
    <scope>NUCLEOTIDE SEQUENCE [LARGE SCALE GENOMIC DNA]</scope>
    <source>
        <strain evidence="9">YLT18</strain>
    </source>
</reference>
<evidence type="ECO:0000259" key="7">
    <source>
        <dbReference type="Pfam" id="PF00082"/>
    </source>
</evidence>
<protein>
    <submittedName>
        <fullName evidence="8">Peptidase S8 and S53 subtilisin kexin sedolisin</fullName>
    </submittedName>
</protein>
<dbReference type="PROSITE" id="PS00137">
    <property type="entry name" value="SUBTILASE_HIS"/>
    <property type="match status" value="1"/>
</dbReference>
<evidence type="ECO:0000256" key="1">
    <source>
        <dbReference type="ARBA" id="ARBA00011073"/>
    </source>
</evidence>
<evidence type="ECO:0000256" key="6">
    <source>
        <dbReference type="SAM" id="SignalP"/>
    </source>
</evidence>
<feature type="active site" description="Charge relay system" evidence="5">
    <location>
        <position position="171"/>
    </location>
</feature>